<dbReference type="GO" id="GO:0009847">
    <property type="term" value="P:spore germination"/>
    <property type="evidence" value="ECO:0007669"/>
    <property type="project" value="InterPro"/>
</dbReference>
<dbReference type="GO" id="GO:0016020">
    <property type="term" value="C:membrane"/>
    <property type="evidence" value="ECO:0007669"/>
    <property type="project" value="UniProtKB-SubCell"/>
</dbReference>
<dbReference type="InterPro" id="IPR057336">
    <property type="entry name" value="GerAC_N"/>
</dbReference>
<dbReference type="PANTHER" id="PTHR35789:SF1">
    <property type="entry name" value="SPORE GERMINATION PROTEIN B3"/>
    <property type="match status" value="1"/>
</dbReference>
<evidence type="ECO:0000256" key="7">
    <source>
        <dbReference type="ARBA" id="ARBA00023288"/>
    </source>
</evidence>
<evidence type="ECO:0000256" key="2">
    <source>
        <dbReference type="ARBA" id="ARBA00007886"/>
    </source>
</evidence>
<protein>
    <recommendedName>
        <fullName evidence="11">Spore germination protein B3</fullName>
    </recommendedName>
</protein>
<dbReference type="PROSITE" id="PS51257">
    <property type="entry name" value="PROKAR_LIPOPROTEIN"/>
    <property type="match status" value="1"/>
</dbReference>
<accession>A0A6N3E1I0</accession>
<dbReference type="AlphaFoldDB" id="A0A6N3E1I0"/>
<sequence length="373" mass="42774">MRARRFFSLIIVAFLFPILLVGCFNYRDINKVTFATSIIFDTDDFGRSVVYVDCIKPYRSTNESSDKGRRMIYKGIGKTALEALRDVNLASSYELNYSQNRAYIFTEKAAREGVKGYLDLINNNQEFQIKPDIFVYFGEVKDLLKVTSSDEEYLGLYLEELVHKNKRNPRAVRANINEYLSKSIEDDKTYIVGAIEIREDALDKKIEIGGGAIIKDSKLINRLKANDTLSYNLLMNNVTKGTLEISNPQSEEGFITLEILSNSTKTELEYEDNKIRLIKDLEMKVSVAEAQDKLIVDKNTLNYIKIVKEQEVKNYLKNIFNTYKKEGLDIFDIKRLLDVKNLDIEIEDPLSITELELNVNIIIEGTGIVKDSL</sequence>
<dbReference type="EMBL" id="CACRTO010000020">
    <property type="protein sequence ID" value="VYU32183.1"/>
    <property type="molecule type" value="Genomic_DNA"/>
</dbReference>
<dbReference type="InterPro" id="IPR046953">
    <property type="entry name" value="Spore_GerAC-like_C"/>
</dbReference>
<evidence type="ECO:0000259" key="9">
    <source>
        <dbReference type="Pfam" id="PF25198"/>
    </source>
</evidence>
<evidence type="ECO:0000259" key="8">
    <source>
        <dbReference type="Pfam" id="PF05504"/>
    </source>
</evidence>
<keyword evidence="5" id="KW-0472">Membrane</keyword>
<evidence type="ECO:0000256" key="3">
    <source>
        <dbReference type="ARBA" id="ARBA00022544"/>
    </source>
</evidence>
<dbReference type="Gene3D" id="3.30.300.210">
    <property type="entry name" value="Nutrient germinant receptor protein C, domain 3"/>
    <property type="match status" value="1"/>
</dbReference>
<evidence type="ECO:0000256" key="1">
    <source>
        <dbReference type="ARBA" id="ARBA00004635"/>
    </source>
</evidence>
<keyword evidence="4" id="KW-0732">Signal</keyword>
<dbReference type="NCBIfam" id="TIGR02887">
    <property type="entry name" value="spore_ger_x_C"/>
    <property type="match status" value="1"/>
</dbReference>
<evidence type="ECO:0000256" key="5">
    <source>
        <dbReference type="ARBA" id="ARBA00023136"/>
    </source>
</evidence>
<feature type="domain" description="Spore germination GerAC-like C-terminal" evidence="8">
    <location>
        <begin position="210"/>
        <end position="367"/>
    </location>
</feature>
<dbReference type="RefSeq" id="WP_156626511.1">
    <property type="nucleotide sequence ID" value="NZ_CACRTO010000020.1"/>
</dbReference>
<reference evidence="10" key="1">
    <citation type="submission" date="2019-11" db="EMBL/GenBank/DDBJ databases">
        <authorList>
            <person name="Feng L."/>
        </authorList>
    </citation>
    <scope>NUCLEOTIDE SEQUENCE</scope>
    <source>
        <strain evidence="10">CTertiumLFYP3</strain>
    </source>
</reference>
<dbReference type="Pfam" id="PF25198">
    <property type="entry name" value="Spore_GerAC_N"/>
    <property type="match status" value="1"/>
</dbReference>
<organism evidence="10">
    <name type="scientific">Clostridium tertium</name>
    <dbReference type="NCBI Taxonomy" id="1559"/>
    <lineage>
        <taxon>Bacteria</taxon>
        <taxon>Bacillati</taxon>
        <taxon>Bacillota</taxon>
        <taxon>Clostridia</taxon>
        <taxon>Eubacteriales</taxon>
        <taxon>Clostridiaceae</taxon>
        <taxon>Clostridium</taxon>
    </lineage>
</organism>
<name>A0A6N3E1I0_9CLOT</name>
<keyword evidence="3" id="KW-0309">Germination</keyword>
<dbReference type="InterPro" id="IPR008844">
    <property type="entry name" value="Spore_GerAC-like"/>
</dbReference>
<comment type="similarity">
    <text evidence="2">Belongs to the GerABKC lipoprotein family.</text>
</comment>
<dbReference type="InterPro" id="IPR038501">
    <property type="entry name" value="Spore_GerAC_C_sf"/>
</dbReference>
<feature type="domain" description="Spore germination protein N-terminal" evidence="9">
    <location>
        <begin position="25"/>
        <end position="196"/>
    </location>
</feature>
<gene>
    <name evidence="10" type="ORF">CTLFYP3_02055</name>
</gene>
<evidence type="ECO:0000256" key="6">
    <source>
        <dbReference type="ARBA" id="ARBA00023139"/>
    </source>
</evidence>
<evidence type="ECO:0008006" key="11">
    <source>
        <dbReference type="Google" id="ProtNLM"/>
    </source>
</evidence>
<evidence type="ECO:0000256" key="4">
    <source>
        <dbReference type="ARBA" id="ARBA00022729"/>
    </source>
</evidence>
<dbReference type="Pfam" id="PF05504">
    <property type="entry name" value="Spore_GerAC"/>
    <property type="match status" value="1"/>
</dbReference>
<comment type="subcellular location">
    <subcellularLocation>
        <location evidence="1">Membrane</location>
        <topology evidence="1">Lipid-anchor</topology>
    </subcellularLocation>
</comment>
<dbReference type="PANTHER" id="PTHR35789">
    <property type="entry name" value="SPORE GERMINATION PROTEIN B3"/>
    <property type="match status" value="1"/>
</dbReference>
<keyword evidence="6" id="KW-0564">Palmitate</keyword>
<evidence type="ECO:0000313" key="10">
    <source>
        <dbReference type="EMBL" id="VYU32183.1"/>
    </source>
</evidence>
<keyword evidence="7" id="KW-0449">Lipoprotein</keyword>
<proteinExistence type="inferred from homology"/>